<dbReference type="InterPro" id="IPR023195">
    <property type="entry name" value="Nict_dMeBzImd_PRibTrfase_N"/>
</dbReference>
<evidence type="ECO:0000313" key="13">
    <source>
        <dbReference type="Proteomes" id="UP000677918"/>
    </source>
</evidence>
<evidence type="ECO:0000256" key="8">
    <source>
        <dbReference type="ARBA" id="ARBA00022679"/>
    </source>
</evidence>
<evidence type="ECO:0000313" key="12">
    <source>
        <dbReference type="EMBL" id="GIQ67729.1"/>
    </source>
</evidence>
<evidence type="ECO:0000256" key="11">
    <source>
        <dbReference type="HAMAP-Rule" id="MF_00230"/>
    </source>
</evidence>
<dbReference type="Gene3D" id="3.40.50.10210">
    <property type="match status" value="1"/>
</dbReference>
<keyword evidence="7 11" id="KW-0328">Glycosyltransferase</keyword>
<comment type="similarity">
    <text evidence="3 11">Belongs to the CobT family.</text>
</comment>
<dbReference type="UniPathway" id="UPA00061">
    <property type="reaction ID" value="UER00516"/>
</dbReference>
<evidence type="ECO:0000256" key="2">
    <source>
        <dbReference type="ARBA" id="ARBA00005049"/>
    </source>
</evidence>
<evidence type="ECO:0000256" key="6">
    <source>
        <dbReference type="ARBA" id="ARBA00022573"/>
    </source>
</evidence>
<dbReference type="EC" id="2.4.2.21" evidence="4 11"/>
<comment type="function">
    <text evidence="1 11">Catalyzes the synthesis of alpha-ribazole-5'-phosphate from nicotinate mononucleotide (NAMN) and 5,6-dimethylbenzimidazole (DMB).</text>
</comment>
<feature type="active site" description="Proton acceptor" evidence="11">
    <location>
        <position position="322"/>
    </location>
</feature>
<comment type="pathway">
    <text evidence="2 11">Nucleoside biosynthesis; alpha-ribazole biosynthesis; alpha-ribazole from 5,6-dimethylbenzimidazole: step 1/2.</text>
</comment>
<dbReference type="Proteomes" id="UP000677918">
    <property type="component" value="Unassembled WGS sequence"/>
</dbReference>
<evidence type="ECO:0000256" key="10">
    <source>
        <dbReference type="ARBA" id="ARBA00047340"/>
    </source>
</evidence>
<dbReference type="CDD" id="cd02439">
    <property type="entry name" value="DMB-PRT_CobT"/>
    <property type="match status" value="1"/>
</dbReference>
<dbReference type="SUPFAM" id="SSF52733">
    <property type="entry name" value="Nicotinate mononucleotide:5,6-dimethylbenzimidazole phosphoribosyltransferase (CobT)"/>
    <property type="match status" value="1"/>
</dbReference>
<reference evidence="12" key="1">
    <citation type="submission" date="2021-04" db="EMBL/GenBank/DDBJ databases">
        <title>Draft genome sequence of Xylanibacillus composti strain K13.</title>
        <authorList>
            <person name="Uke A."/>
            <person name="Chhe C."/>
            <person name="Baramee S."/>
            <person name="Kosugi A."/>
        </authorList>
    </citation>
    <scope>NUCLEOTIDE SEQUENCE</scope>
    <source>
        <strain evidence="12">K13</strain>
    </source>
</reference>
<dbReference type="Pfam" id="PF02277">
    <property type="entry name" value="DBI_PRT"/>
    <property type="match status" value="1"/>
</dbReference>
<dbReference type="PANTHER" id="PTHR43463:SF1">
    <property type="entry name" value="NICOTINATE-NUCLEOTIDE--DIMETHYLBENZIMIDAZOLE PHOSPHORIBOSYLTRANSFERASE"/>
    <property type="match status" value="1"/>
</dbReference>
<organism evidence="12 13">
    <name type="scientific">Xylanibacillus composti</name>
    <dbReference type="NCBI Taxonomy" id="1572762"/>
    <lineage>
        <taxon>Bacteria</taxon>
        <taxon>Bacillati</taxon>
        <taxon>Bacillota</taxon>
        <taxon>Bacilli</taxon>
        <taxon>Bacillales</taxon>
        <taxon>Paenibacillaceae</taxon>
        <taxon>Xylanibacillus</taxon>
    </lineage>
</organism>
<keyword evidence="8 11" id="KW-0808">Transferase</keyword>
<proteinExistence type="inferred from homology"/>
<dbReference type="GO" id="GO:0009236">
    <property type="term" value="P:cobalamin biosynthetic process"/>
    <property type="evidence" value="ECO:0007669"/>
    <property type="project" value="UniProtKB-UniRule"/>
</dbReference>
<dbReference type="Gene3D" id="1.10.1610.10">
    <property type="match status" value="1"/>
</dbReference>
<dbReference type="EMBL" id="BOVK01000006">
    <property type="protein sequence ID" value="GIQ67729.1"/>
    <property type="molecule type" value="Genomic_DNA"/>
</dbReference>
<comment type="caution">
    <text evidence="12">The sequence shown here is derived from an EMBL/GenBank/DDBJ whole genome shotgun (WGS) entry which is preliminary data.</text>
</comment>
<evidence type="ECO:0000256" key="3">
    <source>
        <dbReference type="ARBA" id="ARBA00007110"/>
    </source>
</evidence>
<accession>A0A8J4M0Q5</accession>
<evidence type="ECO:0000256" key="5">
    <source>
        <dbReference type="ARBA" id="ARBA00015486"/>
    </source>
</evidence>
<evidence type="ECO:0000256" key="4">
    <source>
        <dbReference type="ARBA" id="ARBA00011991"/>
    </source>
</evidence>
<dbReference type="FunFam" id="3.40.50.10210:FF:000001">
    <property type="entry name" value="Nicotinate-nucleotide--dimethylbenzimidazole phosphoribosyltransferase"/>
    <property type="match status" value="1"/>
</dbReference>
<name>A0A8J4M0Q5_9BACL</name>
<dbReference type="AlphaFoldDB" id="A0A8J4M0Q5"/>
<dbReference type="RefSeq" id="WP_244864950.1">
    <property type="nucleotide sequence ID" value="NZ_BOVK01000006.1"/>
</dbReference>
<keyword evidence="13" id="KW-1185">Reference proteome</keyword>
<evidence type="ECO:0000256" key="1">
    <source>
        <dbReference type="ARBA" id="ARBA00002197"/>
    </source>
</evidence>
<sequence length="358" mass="37025">MEHASMSLEQICAKIGDLDQASGELAKQRLERLTKPPGSLGRLETLVIQLAEITGQPLPRIFPPGIAVFAGDHGIVAEGVSAFPQEVTGQMVRNFAAGGAAINVFARQIGAKLDITDVGTAADLSEVEGVRQRKVREGTGNFAREDAMSRQEAVEAIAAGIESAARLIEEGAECIIPGEMGIGNTTSSTAIAAVITGRSTEELTGAGTGLNPDARKRKAALIQRALEARKPDPADALDIISKIGGLEIAAMTGAILAAAARRKPVLLDGFICGVAAVLAVKLASGVRGYLIAGHRSQEPGHEAVLEWLGLEPLLDLQLRLGEGSGAAVAYPLLESAVRMLAEMATFESAGISGASSPS</sequence>
<dbReference type="NCBIfam" id="NF000996">
    <property type="entry name" value="PRK00105.1"/>
    <property type="match status" value="1"/>
</dbReference>
<dbReference type="PANTHER" id="PTHR43463">
    <property type="entry name" value="NICOTINATE-NUCLEOTIDE--DIMETHYLBENZIMIDAZOLE PHOSPHORIBOSYLTRANSFERASE"/>
    <property type="match status" value="1"/>
</dbReference>
<dbReference type="InterPro" id="IPR036087">
    <property type="entry name" value="Nict_dMeBzImd_PRibTrfase_sf"/>
</dbReference>
<evidence type="ECO:0000256" key="7">
    <source>
        <dbReference type="ARBA" id="ARBA00022676"/>
    </source>
</evidence>
<keyword evidence="6 11" id="KW-0169">Cobalamin biosynthesis</keyword>
<dbReference type="HAMAP" id="MF_00230">
    <property type="entry name" value="CobT"/>
    <property type="match status" value="1"/>
</dbReference>
<gene>
    <name evidence="11 12" type="primary">cobT</name>
    <name evidence="12" type="ORF">XYCOK13_05530</name>
</gene>
<dbReference type="NCBIfam" id="TIGR03160">
    <property type="entry name" value="cobT_DBIPRT"/>
    <property type="match status" value="1"/>
</dbReference>
<dbReference type="GO" id="GO:0008939">
    <property type="term" value="F:nicotinate-nucleotide-dimethylbenzimidazole phosphoribosyltransferase activity"/>
    <property type="evidence" value="ECO:0007669"/>
    <property type="project" value="UniProtKB-UniRule"/>
</dbReference>
<evidence type="ECO:0000256" key="9">
    <source>
        <dbReference type="ARBA" id="ARBA00030686"/>
    </source>
</evidence>
<comment type="catalytic activity">
    <reaction evidence="10 11">
        <text>5,6-dimethylbenzimidazole + nicotinate beta-D-ribonucleotide = alpha-ribazole 5'-phosphate + nicotinate + H(+)</text>
        <dbReference type="Rhea" id="RHEA:11196"/>
        <dbReference type="ChEBI" id="CHEBI:15378"/>
        <dbReference type="ChEBI" id="CHEBI:15890"/>
        <dbReference type="ChEBI" id="CHEBI:32544"/>
        <dbReference type="ChEBI" id="CHEBI:57502"/>
        <dbReference type="ChEBI" id="CHEBI:57918"/>
        <dbReference type="EC" id="2.4.2.21"/>
    </reaction>
</comment>
<dbReference type="InterPro" id="IPR017846">
    <property type="entry name" value="Nict_dMeBzImd_PRibTrfase_bact"/>
</dbReference>
<dbReference type="InterPro" id="IPR003200">
    <property type="entry name" value="Nict_dMeBzImd_PRibTrfase"/>
</dbReference>
<protein>
    <recommendedName>
        <fullName evidence="5 11">Nicotinate-nucleotide--dimethylbenzimidazole phosphoribosyltransferase</fullName>
        <shortName evidence="11">NN:DBI PRT</shortName>
        <ecNumber evidence="4 11">2.4.2.21</ecNumber>
    </recommendedName>
    <alternativeName>
        <fullName evidence="9 11">N(1)-alpha-phosphoribosyltransferase</fullName>
    </alternativeName>
</protein>